<evidence type="ECO:0000256" key="10">
    <source>
        <dbReference type="ARBA" id="ARBA00023015"/>
    </source>
</evidence>
<dbReference type="SUPFAM" id="SSF82199">
    <property type="entry name" value="SET domain"/>
    <property type="match status" value="1"/>
</dbReference>
<proteinExistence type="predicted"/>
<feature type="domain" description="Ig-like" evidence="15">
    <location>
        <begin position="760"/>
        <end position="847"/>
    </location>
</feature>
<feature type="compositionally biased region" description="Polar residues" evidence="13">
    <location>
        <begin position="402"/>
        <end position="416"/>
    </location>
</feature>
<dbReference type="Proteomes" id="UP000677228">
    <property type="component" value="Unassembled WGS sequence"/>
</dbReference>
<evidence type="ECO:0000259" key="14">
    <source>
        <dbReference type="PROSITE" id="PS50280"/>
    </source>
</evidence>
<dbReference type="GO" id="GO:0005634">
    <property type="term" value="C:nucleus"/>
    <property type="evidence" value="ECO:0007669"/>
    <property type="project" value="UniProtKB-SubCell"/>
</dbReference>
<feature type="compositionally biased region" description="Low complexity" evidence="13">
    <location>
        <begin position="375"/>
        <end position="394"/>
    </location>
</feature>
<dbReference type="GO" id="GO:0140941">
    <property type="term" value="F:histone H4K20me methyltransferase activity"/>
    <property type="evidence" value="ECO:0007669"/>
    <property type="project" value="UniProtKB-EC"/>
</dbReference>
<comment type="caution">
    <text evidence="16">The sequence shown here is derived from an EMBL/GenBank/DDBJ whole genome shotgun (WGS) entry which is preliminary data.</text>
</comment>
<evidence type="ECO:0000256" key="4">
    <source>
        <dbReference type="ARBA" id="ARBA00022454"/>
    </source>
</evidence>
<dbReference type="Gene3D" id="2.170.270.10">
    <property type="entry name" value="SET domain"/>
    <property type="match status" value="1"/>
</dbReference>
<dbReference type="AlphaFoldDB" id="A0A813RJ10"/>
<dbReference type="SMART" id="SM00317">
    <property type="entry name" value="SET"/>
    <property type="match status" value="1"/>
</dbReference>
<name>A0A813RJ10_9BILA</name>
<evidence type="ECO:0000313" key="18">
    <source>
        <dbReference type="EMBL" id="CAF3564931.1"/>
    </source>
</evidence>
<evidence type="ECO:0000256" key="5">
    <source>
        <dbReference type="ARBA" id="ARBA00022491"/>
    </source>
</evidence>
<dbReference type="Gene3D" id="1.10.10.1700">
    <property type="entry name" value="Histone-lysine N-methyltransferase"/>
    <property type="match status" value="1"/>
</dbReference>
<dbReference type="InterPro" id="IPR041938">
    <property type="entry name" value="Hist-Lys_N-MTase_N"/>
</dbReference>
<evidence type="ECO:0000256" key="7">
    <source>
        <dbReference type="ARBA" id="ARBA00022679"/>
    </source>
</evidence>
<evidence type="ECO:0000256" key="6">
    <source>
        <dbReference type="ARBA" id="ARBA00022603"/>
    </source>
</evidence>
<keyword evidence="8" id="KW-0949">S-adenosyl-L-methionine</keyword>
<dbReference type="OrthoDB" id="6627536at2759"/>
<dbReference type="FunFam" id="2.170.270.10:FF:000006">
    <property type="entry name" value="Histone-lysine N-methyltransferase"/>
    <property type="match status" value="1"/>
</dbReference>
<dbReference type="Gene3D" id="2.60.40.10">
    <property type="entry name" value="Immunoglobulins"/>
    <property type="match status" value="2"/>
</dbReference>
<accession>A0A813RJ10</accession>
<feature type="domain" description="SET" evidence="14">
    <location>
        <begin position="77"/>
        <end position="187"/>
    </location>
</feature>
<feature type="compositionally biased region" description="Polar residues" evidence="13">
    <location>
        <begin position="328"/>
        <end position="337"/>
    </location>
</feature>
<dbReference type="InterPro" id="IPR046341">
    <property type="entry name" value="SET_dom_sf"/>
</dbReference>
<feature type="compositionally biased region" description="Polar residues" evidence="13">
    <location>
        <begin position="313"/>
        <end position="323"/>
    </location>
</feature>
<dbReference type="Pfam" id="PF00856">
    <property type="entry name" value="SET"/>
    <property type="match status" value="1"/>
</dbReference>
<dbReference type="InterPro" id="IPR039977">
    <property type="entry name" value="Suv4-20/Set9"/>
</dbReference>
<protein>
    <recommendedName>
        <fullName evidence="3">[histone H4]-N-methyl-L-lysine(20) N-methyltransferase</fullName>
        <ecNumber evidence="3">2.1.1.362</ecNumber>
    </recommendedName>
</protein>
<evidence type="ECO:0000256" key="2">
    <source>
        <dbReference type="ARBA" id="ARBA00004286"/>
    </source>
</evidence>
<dbReference type="InterPro" id="IPR025790">
    <property type="entry name" value="Suv4-20_animal"/>
</dbReference>
<keyword evidence="7" id="KW-0808">Transferase</keyword>
<feature type="compositionally biased region" description="Low complexity" evidence="13">
    <location>
        <begin position="338"/>
        <end position="362"/>
    </location>
</feature>
<keyword evidence="9" id="KW-0156">Chromatin regulator</keyword>
<gene>
    <name evidence="16" type="ORF">GPM918_LOCUS2499</name>
    <name evidence="17" type="ORF">OVA965_LOCUS4348</name>
    <name evidence="18" type="ORF">SRO942_LOCUS2499</name>
    <name evidence="19" type="ORF">TMI583_LOCUS4346</name>
</gene>
<comment type="subcellular location">
    <subcellularLocation>
        <location evidence="2">Chromosome</location>
    </subcellularLocation>
    <subcellularLocation>
        <location evidence="1">Nucleus</location>
    </subcellularLocation>
</comment>
<evidence type="ECO:0000256" key="13">
    <source>
        <dbReference type="SAM" id="MobiDB-lite"/>
    </source>
</evidence>
<dbReference type="SMART" id="SM00409">
    <property type="entry name" value="IG"/>
    <property type="match status" value="2"/>
</dbReference>
<reference evidence="16" key="1">
    <citation type="submission" date="2021-02" db="EMBL/GenBank/DDBJ databases">
        <authorList>
            <person name="Nowell W R."/>
        </authorList>
    </citation>
    <scope>NUCLEOTIDE SEQUENCE</scope>
</reference>
<feature type="region of interest" description="Disordered" evidence="13">
    <location>
        <begin position="328"/>
        <end position="445"/>
    </location>
</feature>
<dbReference type="EMBL" id="CAJNOQ010000278">
    <property type="protein sequence ID" value="CAF0781560.1"/>
    <property type="molecule type" value="Genomic_DNA"/>
</dbReference>
<dbReference type="Proteomes" id="UP000682733">
    <property type="component" value="Unassembled WGS sequence"/>
</dbReference>
<dbReference type="GO" id="GO:0005694">
    <property type="term" value="C:chromosome"/>
    <property type="evidence" value="ECO:0007669"/>
    <property type="project" value="UniProtKB-SubCell"/>
</dbReference>
<keyword evidence="4" id="KW-0158">Chromosome</keyword>
<dbReference type="GO" id="GO:0032259">
    <property type="term" value="P:methylation"/>
    <property type="evidence" value="ECO:0007669"/>
    <property type="project" value="UniProtKB-KW"/>
</dbReference>
<evidence type="ECO:0000256" key="12">
    <source>
        <dbReference type="ARBA" id="ARBA00023242"/>
    </source>
</evidence>
<keyword evidence="6" id="KW-0489">Methyltransferase</keyword>
<dbReference type="PROSITE" id="PS51570">
    <property type="entry name" value="SAM_MT43_SUVAR420_2"/>
    <property type="match status" value="1"/>
</dbReference>
<dbReference type="PANTHER" id="PTHR12977:SF4">
    <property type="entry name" value="HISTONE-LYSINE N-METHYLTRANSFERASE KMT5B"/>
    <property type="match status" value="1"/>
</dbReference>
<dbReference type="Proteomes" id="UP000663829">
    <property type="component" value="Unassembled WGS sequence"/>
</dbReference>
<dbReference type="Proteomes" id="UP000681722">
    <property type="component" value="Unassembled WGS sequence"/>
</dbReference>
<dbReference type="CDD" id="cd00096">
    <property type="entry name" value="Ig"/>
    <property type="match status" value="1"/>
</dbReference>
<evidence type="ECO:0000313" key="19">
    <source>
        <dbReference type="EMBL" id="CAF3578179.1"/>
    </source>
</evidence>
<dbReference type="EMBL" id="CAJOBA010001131">
    <property type="protein sequence ID" value="CAF3578179.1"/>
    <property type="molecule type" value="Genomic_DNA"/>
</dbReference>
<evidence type="ECO:0000256" key="11">
    <source>
        <dbReference type="ARBA" id="ARBA00023163"/>
    </source>
</evidence>
<dbReference type="EC" id="2.1.1.362" evidence="3"/>
<feature type="region of interest" description="Disordered" evidence="13">
    <location>
        <begin position="304"/>
        <end position="323"/>
    </location>
</feature>
<evidence type="ECO:0000313" key="16">
    <source>
        <dbReference type="EMBL" id="CAF0781560.1"/>
    </source>
</evidence>
<organism evidence="16 20">
    <name type="scientific">Didymodactylos carnosus</name>
    <dbReference type="NCBI Taxonomy" id="1234261"/>
    <lineage>
        <taxon>Eukaryota</taxon>
        <taxon>Metazoa</taxon>
        <taxon>Spiralia</taxon>
        <taxon>Gnathifera</taxon>
        <taxon>Rotifera</taxon>
        <taxon>Eurotatoria</taxon>
        <taxon>Bdelloidea</taxon>
        <taxon>Philodinida</taxon>
        <taxon>Philodinidae</taxon>
        <taxon>Didymodactylos</taxon>
    </lineage>
</organism>
<dbReference type="PROSITE" id="PS50280">
    <property type="entry name" value="SET"/>
    <property type="match status" value="1"/>
</dbReference>
<keyword evidence="5" id="KW-0678">Repressor</keyword>
<evidence type="ECO:0000256" key="9">
    <source>
        <dbReference type="ARBA" id="ARBA00022853"/>
    </source>
</evidence>
<dbReference type="InterPro" id="IPR001214">
    <property type="entry name" value="SET_dom"/>
</dbReference>
<evidence type="ECO:0000313" key="20">
    <source>
        <dbReference type="Proteomes" id="UP000663829"/>
    </source>
</evidence>
<evidence type="ECO:0000256" key="1">
    <source>
        <dbReference type="ARBA" id="ARBA00004123"/>
    </source>
</evidence>
<evidence type="ECO:0000259" key="15">
    <source>
        <dbReference type="PROSITE" id="PS50835"/>
    </source>
</evidence>
<dbReference type="SUPFAM" id="SSF48726">
    <property type="entry name" value="Immunoglobulin"/>
    <property type="match status" value="2"/>
</dbReference>
<dbReference type="PROSITE" id="PS50835">
    <property type="entry name" value="IG_LIKE"/>
    <property type="match status" value="1"/>
</dbReference>
<evidence type="ECO:0000256" key="8">
    <source>
        <dbReference type="ARBA" id="ARBA00022691"/>
    </source>
</evidence>
<keyword evidence="12" id="KW-0539">Nucleus</keyword>
<keyword evidence="10" id="KW-0805">Transcription regulation</keyword>
<dbReference type="PANTHER" id="PTHR12977">
    <property type="entry name" value="SUPPRESSOR OF VARIEGATION 4-20-RELATED"/>
    <property type="match status" value="1"/>
</dbReference>
<evidence type="ECO:0000313" key="17">
    <source>
        <dbReference type="EMBL" id="CAF0795222.1"/>
    </source>
</evidence>
<keyword evidence="11" id="KW-0804">Transcription</keyword>
<dbReference type="InterPro" id="IPR013783">
    <property type="entry name" value="Ig-like_fold"/>
</dbReference>
<dbReference type="InterPro" id="IPR003599">
    <property type="entry name" value="Ig_sub"/>
</dbReference>
<dbReference type="EMBL" id="CAJOBC010000278">
    <property type="protein sequence ID" value="CAF3564931.1"/>
    <property type="molecule type" value="Genomic_DNA"/>
</dbReference>
<dbReference type="EMBL" id="CAJNOK010001131">
    <property type="protein sequence ID" value="CAF0795222.1"/>
    <property type="molecule type" value="Genomic_DNA"/>
</dbReference>
<evidence type="ECO:0000256" key="3">
    <source>
        <dbReference type="ARBA" id="ARBA00012188"/>
    </source>
</evidence>
<keyword evidence="20" id="KW-1185">Reference proteome</keyword>
<dbReference type="InterPro" id="IPR007110">
    <property type="entry name" value="Ig-like_dom"/>
</dbReference>
<sequence>MNVRFRPNRRLLPLWKQAIVQFSIHGDYEKCFDEVTSNGNWYAQLLVRKSPSQLSAFKEHLFRFFHLFNKNSGVTLQPCNRYSSENCGGKVVATKEWLANEKIELLIGCIAELSPEEEQAFLKPGVNDFSVMYSCRKKCSQLWLGPAAYINHDCRANCKFVATGISSAYIHVLRNIEAGEEITCFYGGDFFGDNNSHCECLTCERRCKGAFSSANRTVTNKVSASTTENGPEHLPSSTNKNYLLRETEHRLRKVCPSDSTVTSSSKEMITIKQNHHLRRRHALYSRDRIPSLDSDYNDEIQHFSHEISKPTEKTVQQESYPNSELQMTLKQQEQEGYSSPTQCTRTRSQSQYSSSSSLSSSSNIPIENPNFGQWRINRTISRQSSTTTTTTNSTENEDSLSIMKTTKTRLVSANEESINDESDSNQRRSSIRLAQRQNDKEEQKKIPKLTIRIRGPDPILLNELEKIRKTTTTSSSVLIKVQDAPELGKKRSACEMSIVSTRTTIKRQKISSTVDDNRRVVLKPVDDRLNLKRLKNKTFGAQQTLYVKRGERVQFDCSQDKREVARRKWAQSLHGISDDIIFFNYNLSNYEINSKLEDRFDYTNDNVEILILKSVQENDAGYTYRCESSYLGKDVTERDYTIVVIDQPTCTENVSVFQGESENVTCTTTVYFKKHTKPPSIKLDFQETPLYSDPVQLLNDETITQHHAILTVDSLKLVANVLIKPTYDDNERHMMCEVKLNTNDLKSSICQTYIRVKFAPRSMPDGNESIITRSIDWKTTELKCPLNSNPIPIYKWQYRKNNSQQWKNLVEKDTAIIVINMNEENAGDYKCIAINGLGIDETQIHVMSRLEVHTLPQFNLFSV</sequence>
<dbReference type="InterPro" id="IPR036179">
    <property type="entry name" value="Ig-like_dom_sf"/>
</dbReference>